<protein>
    <submittedName>
        <fullName evidence="2">Uncharacterized protein</fullName>
    </submittedName>
</protein>
<dbReference type="OrthoDB" id="678557at2"/>
<dbReference type="STRING" id="1341154.FCR2A7T_03440"/>
<gene>
    <name evidence="2" type="ORF">IP98_01082</name>
</gene>
<proteinExistence type="predicted"/>
<evidence type="ECO:0000313" key="3">
    <source>
        <dbReference type="Proteomes" id="UP000319848"/>
    </source>
</evidence>
<dbReference type="AlphaFoldDB" id="V6S637"/>
<reference evidence="2 3" key="1">
    <citation type="journal article" date="2015" name="Stand. Genomic Sci.">
        <title>Genomic Encyclopedia of Bacterial and Archaeal Type Strains, Phase III: the genomes of soil and plant-associated and newly described type strains.</title>
        <authorList>
            <person name="Whitman W.B."/>
            <person name="Woyke T."/>
            <person name="Klenk H.P."/>
            <person name="Zhou Y."/>
            <person name="Lilburn T.G."/>
            <person name="Beck B.J."/>
            <person name="De Vos P."/>
            <person name="Vandamme P."/>
            <person name="Eisen J.A."/>
            <person name="Garrity G."/>
            <person name="Hugenholtz P."/>
            <person name="Kyrpides N.C."/>
        </authorList>
    </citation>
    <scope>NUCLEOTIDE SEQUENCE [LARGE SCALE GENOMIC DNA]</scope>
    <source>
        <strain evidence="2 3">CGMCC 1.7270</strain>
    </source>
</reference>
<dbReference type="EMBL" id="VLKQ01000004">
    <property type="protein sequence ID" value="TWI13101.1"/>
    <property type="molecule type" value="Genomic_DNA"/>
</dbReference>
<dbReference type="PROSITE" id="PS51257">
    <property type="entry name" value="PROKAR_LIPOPROTEIN"/>
    <property type="match status" value="1"/>
</dbReference>
<evidence type="ECO:0000256" key="1">
    <source>
        <dbReference type="SAM" id="MobiDB-lite"/>
    </source>
</evidence>
<dbReference type="Proteomes" id="UP000319848">
    <property type="component" value="Unassembled WGS sequence"/>
</dbReference>
<name>V6S637_9FLAO</name>
<accession>V6S637</accession>
<keyword evidence="3" id="KW-1185">Reference proteome</keyword>
<comment type="caution">
    <text evidence="2">The sequence shown here is derived from an EMBL/GenBank/DDBJ whole genome shotgun (WGS) entry which is preliminary data.</text>
</comment>
<feature type="region of interest" description="Disordered" evidence="1">
    <location>
        <begin position="129"/>
        <end position="174"/>
    </location>
</feature>
<dbReference type="RefSeq" id="WP_023569532.1">
    <property type="nucleotide sequence ID" value="NZ_AVBI01000001.1"/>
</dbReference>
<organism evidence="2 3">
    <name type="scientific">Flavobacterium cauense R2A-7</name>
    <dbReference type="NCBI Taxonomy" id="1341154"/>
    <lineage>
        <taxon>Bacteria</taxon>
        <taxon>Pseudomonadati</taxon>
        <taxon>Bacteroidota</taxon>
        <taxon>Flavobacteriia</taxon>
        <taxon>Flavobacteriales</taxon>
        <taxon>Flavobacteriaceae</taxon>
        <taxon>Flavobacterium</taxon>
    </lineage>
</organism>
<sequence length="174" mass="17955">MKITSLLFITTLLAVSCQKEEKASEKISAEASDSLSVLKAEEAKMINTPVATQGQQIMTTTNSANTAAVPETKPGMNPPHGQPGHRCDIQVGAPLNGSAPVAKPAAATPNQTNKTFTVSPSGNATVTKIESSDIQTAPPKPVAQTTLPGMEGKPNPAHGETGHRCDIPVGVNLP</sequence>
<evidence type="ECO:0000313" key="2">
    <source>
        <dbReference type="EMBL" id="TWI13101.1"/>
    </source>
</evidence>